<keyword evidence="2" id="KW-1185">Reference proteome</keyword>
<dbReference type="EMBL" id="CAJVPU010039376">
    <property type="protein sequence ID" value="CAG8736911.1"/>
    <property type="molecule type" value="Genomic_DNA"/>
</dbReference>
<name>A0ACA9QA75_9GLOM</name>
<evidence type="ECO:0000313" key="2">
    <source>
        <dbReference type="Proteomes" id="UP000789702"/>
    </source>
</evidence>
<reference evidence="1" key="1">
    <citation type="submission" date="2021-06" db="EMBL/GenBank/DDBJ databases">
        <authorList>
            <person name="Kallberg Y."/>
            <person name="Tangrot J."/>
            <person name="Rosling A."/>
        </authorList>
    </citation>
    <scope>NUCLEOTIDE SEQUENCE</scope>
    <source>
        <strain evidence="1">IL203A</strain>
    </source>
</reference>
<organism evidence="1 2">
    <name type="scientific">Dentiscutata heterogama</name>
    <dbReference type="NCBI Taxonomy" id="1316150"/>
    <lineage>
        <taxon>Eukaryota</taxon>
        <taxon>Fungi</taxon>
        <taxon>Fungi incertae sedis</taxon>
        <taxon>Mucoromycota</taxon>
        <taxon>Glomeromycotina</taxon>
        <taxon>Glomeromycetes</taxon>
        <taxon>Diversisporales</taxon>
        <taxon>Gigasporaceae</taxon>
        <taxon>Dentiscutata</taxon>
    </lineage>
</organism>
<gene>
    <name evidence="1" type="ORF">DHETER_LOCUS13796</name>
</gene>
<comment type="caution">
    <text evidence="1">The sequence shown here is derived from an EMBL/GenBank/DDBJ whole genome shotgun (WGS) entry which is preliminary data.</text>
</comment>
<feature type="non-terminal residue" evidence="1">
    <location>
        <position position="128"/>
    </location>
</feature>
<protein>
    <submittedName>
        <fullName evidence="1">10469_t:CDS:1</fullName>
    </submittedName>
</protein>
<feature type="non-terminal residue" evidence="1">
    <location>
        <position position="1"/>
    </location>
</feature>
<accession>A0ACA9QA75</accession>
<dbReference type="Proteomes" id="UP000789702">
    <property type="component" value="Unassembled WGS sequence"/>
</dbReference>
<proteinExistence type="predicted"/>
<sequence>LESTNKFEILSDRNGNGLPLVAFRLKAKNIHYDEFDVAHRIREHQWIVPAYTMAPHIQHIKLLRVVVREDFSRERCDLFIMDLMHTIDYLDKMDKDSISVKRTATQGWKALKSITLLGFKNQSHKTNG</sequence>
<evidence type="ECO:0000313" key="1">
    <source>
        <dbReference type="EMBL" id="CAG8736911.1"/>
    </source>
</evidence>